<name>A0ABV7WYG8_9HYPH</name>
<evidence type="ECO:0000313" key="3">
    <source>
        <dbReference type="Proteomes" id="UP001595613"/>
    </source>
</evidence>
<protein>
    <submittedName>
        <fullName evidence="2">UvrD-helicase domain-containing protein</fullName>
    </submittedName>
</protein>
<dbReference type="SUPFAM" id="SSF52540">
    <property type="entry name" value="P-loop containing nucleoside triphosphate hydrolases"/>
    <property type="match status" value="1"/>
</dbReference>
<sequence>MTFDFFEGAAGTGKTHNLVGRAGEIVQDGVLGENHKLLALTFMNGARRRLDARLSENPAFHRRFACQTFDVFARTLAARRRSLITQAILAQAGALSEFDGPCALAAGLLDNEAVRQWVARSYPLVLVDEAQDLDEHRLRILKGLAPSCRIVAAADAFQCLHNGRDTAPLMGWLEGAGQIHRLTQVRRTTQQGLLAAALAVREGRDMKTVLAANTFNNRTSWNGAGFRLQDAAATQANTGLLAWAIANDIAQRQGPVVILTPDGSNAIIRAALATVQTRQWTRNNGATFGPYPHTWDLHDNEEANALLADIALPETASCADFRALLTPLAGYAPIAQAINRMDRLRRAHGQVTFTAAQVTEFVRESVRNRSRLGFRQQPGHLVMTIQRAKNREFPNVIVLWPHTATGGAEHLRRLLYNGITRAQNHCTVIVLGQNRMNAPPFAP</sequence>
<dbReference type="Gene3D" id="3.40.50.300">
    <property type="entry name" value="P-loop containing nucleotide triphosphate hydrolases"/>
    <property type="match status" value="2"/>
</dbReference>
<evidence type="ECO:0000259" key="1">
    <source>
        <dbReference type="Pfam" id="PF13538"/>
    </source>
</evidence>
<gene>
    <name evidence="2" type="ORF">ACFOOL_06085</name>
</gene>
<organism evidence="2 3">
    <name type="scientific">Devosia honganensis</name>
    <dbReference type="NCBI Taxonomy" id="1610527"/>
    <lineage>
        <taxon>Bacteria</taxon>
        <taxon>Pseudomonadati</taxon>
        <taxon>Pseudomonadota</taxon>
        <taxon>Alphaproteobacteria</taxon>
        <taxon>Hyphomicrobiales</taxon>
        <taxon>Devosiaceae</taxon>
        <taxon>Devosia</taxon>
    </lineage>
</organism>
<dbReference type="EMBL" id="JBHRYD010000001">
    <property type="protein sequence ID" value="MFC3704322.1"/>
    <property type="molecule type" value="Genomic_DNA"/>
</dbReference>
<dbReference type="InterPro" id="IPR027417">
    <property type="entry name" value="P-loop_NTPase"/>
</dbReference>
<dbReference type="RefSeq" id="WP_380095794.1">
    <property type="nucleotide sequence ID" value="NZ_JBHRYD010000001.1"/>
</dbReference>
<dbReference type="InterPro" id="IPR000212">
    <property type="entry name" value="DNA_helicase_UvrD/REP"/>
</dbReference>
<dbReference type="Pfam" id="PF13538">
    <property type="entry name" value="UvrD_C_2"/>
    <property type="match status" value="1"/>
</dbReference>
<reference evidence="3" key="1">
    <citation type="journal article" date="2019" name="Int. J. Syst. Evol. Microbiol.">
        <title>The Global Catalogue of Microorganisms (GCM) 10K type strain sequencing project: providing services to taxonomists for standard genome sequencing and annotation.</title>
        <authorList>
            <consortium name="The Broad Institute Genomics Platform"/>
            <consortium name="The Broad Institute Genome Sequencing Center for Infectious Disease"/>
            <person name="Wu L."/>
            <person name="Ma J."/>
        </authorList>
    </citation>
    <scope>NUCLEOTIDE SEQUENCE [LARGE SCALE GENOMIC DNA]</scope>
    <source>
        <strain evidence="3">KCTC 42281</strain>
    </source>
</reference>
<dbReference type="Pfam" id="PF13245">
    <property type="entry name" value="AAA_19"/>
    <property type="match status" value="1"/>
</dbReference>
<dbReference type="PANTHER" id="PTHR11070">
    <property type="entry name" value="UVRD / RECB / PCRA DNA HELICASE FAMILY MEMBER"/>
    <property type="match status" value="1"/>
</dbReference>
<proteinExistence type="predicted"/>
<accession>A0ABV7WYG8</accession>
<feature type="domain" description="UvrD-like helicase C-terminal" evidence="1">
    <location>
        <begin position="382"/>
        <end position="429"/>
    </location>
</feature>
<dbReference type="InterPro" id="IPR027785">
    <property type="entry name" value="UvrD-like_helicase_C"/>
</dbReference>
<keyword evidence="3" id="KW-1185">Reference proteome</keyword>
<dbReference type="PANTHER" id="PTHR11070:SF45">
    <property type="entry name" value="DNA 3'-5' HELICASE"/>
    <property type="match status" value="1"/>
</dbReference>
<comment type="caution">
    <text evidence="2">The sequence shown here is derived from an EMBL/GenBank/DDBJ whole genome shotgun (WGS) entry which is preliminary data.</text>
</comment>
<dbReference type="Proteomes" id="UP001595613">
    <property type="component" value="Unassembled WGS sequence"/>
</dbReference>
<evidence type="ECO:0000313" key="2">
    <source>
        <dbReference type="EMBL" id="MFC3704322.1"/>
    </source>
</evidence>